<dbReference type="EMBL" id="SJPJ01000001">
    <property type="protein sequence ID" value="TWT79021.1"/>
    <property type="molecule type" value="Genomic_DNA"/>
</dbReference>
<comment type="caution">
    <text evidence="1">The sequence shown here is derived from an EMBL/GenBank/DDBJ whole genome shotgun (WGS) entry which is preliminary data.</text>
</comment>
<protein>
    <submittedName>
        <fullName evidence="1">Uncharacterized protein</fullName>
    </submittedName>
</protein>
<dbReference type="Proteomes" id="UP000315010">
    <property type="component" value="Unassembled WGS sequence"/>
</dbReference>
<gene>
    <name evidence="1" type="ORF">CA13_04180</name>
</gene>
<evidence type="ECO:0000313" key="2">
    <source>
        <dbReference type="Proteomes" id="UP000315010"/>
    </source>
</evidence>
<name>A0A5C5YW78_9BACT</name>
<reference evidence="1 2" key="1">
    <citation type="submission" date="2019-02" db="EMBL/GenBank/DDBJ databases">
        <title>Deep-cultivation of Planctomycetes and their phenomic and genomic characterization uncovers novel biology.</title>
        <authorList>
            <person name="Wiegand S."/>
            <person name="Jogler M."/>
            <person name="Boedeker C."/>
            <person name="Pinto D."/>
            <person name="Vollmers J."/>
            <person name="Rivas-Marin E."/>
            <person name="Kohn T."/>
            <person name="Peeters S.H."/>
            <person name="Heuer A."/>
            <person name="Rast P."/>
            <person name="Oberbeckmann S."/>
            <person name="Bunk B."/>
            <person name="Jeske O."/>
            <person name="Meyerdierks A."/>
            <person name="Storesund J.E."/>
            <person name="Kallscheuer N."/>
            <person name="Luecker S."/>
            <person name="Lage O.M."/>
            <person name="Pohl T."/>
            <person name="Merkel B.J."/>
            <person name="Hornburger P."/>
            <person name="Mueller R.-W."/>
            <person name="Bruemmer F."/>
            <person name="Labrenz M."/>
            <person name="Spormann A.M."/>
            <person name="Op Den Camp H."/>
            <person name="Overmann J."/>
            <person name="Amann R."/>
            <person name="Jetten M.S.M."/>
            <person name="Mascher T."/>
            <person name="Medema M.H."/>
            <person name="Devos D.P."/>
            <person name="Kaster A.-K."/>
            <person name="Ovreas L."/>
            <person name="Rohde M."/>
            <person name="Galperin M.Y."/>
            <person name="Jogler C."/>
        </authorList>
    </citation>
    <scope>NUCLEOTIDE SEQUENCE [LARGE SCALE GENOMIC DNA]</scope>
    <source>
        <strain evidence="1 2">CA13</strain>
    </source>
</reference>
<sequence length="85" mass="9718">MRGQSWALGFDVSVAPKWVRFILELVRLVKLLELARTMWITVKIGLVLDRSLLRQSAAATSFDFGLIENVSRRPQRPTQPLCPPR</sequence>
<evidence type="ECO:0000313" key="1">
    <source>
        <dbReference type="EMBL" id="TWT79021.1"/>
    </source>
</evidence>
<accession>A0A5C5YW78</accession>
<proteinExistence type="predicted"/>
<keyword evidence="2" id="KW-1185">Reference proteome</keyword>
<dbReference type="AlphaFoldDB" id="A0A5C5YW78"/>
<organism evidence="1 2">
    <name type="scientific">Novipirellula herctigrandis</name>
    <dbReference type="NCBI Taxonomy" id="2527986"/>
    <lineage>
        <taxon>Bacteria</taxon>
        <taxon>Pseudomonadati</taxon>
        <taxon>Planctomycetota</taxon>
        <taxon>Planctomycetia</taxon>
        <taxon>Pirellulales</taxon>
        <taxon>Pirellulaceae</taxon>
        <taxon>Novipirellula</taxon>
    </lineage>
</organism>